<organism evidence="1 2">
    <name type="scientific">Eleusine coracana subsp. coracana</name>
    <dbReference type="NCBI Taxonomy" id="191504"/>
    <lineage>
        <taxon>Eukaryota</taxon>
        <taxon>Viridiplantae</taxon>
        <taxon>Streptophyta</taxon>
        <taxon>Embryophyta</taxon>
        <taxon>Tracheophyta</taxon>
        <taxon>Spermatophyta</taxon>
        <taxon>Magnoliopsida</taxon>
        <taxon>Liliopsida</taxon>
        <taxon>Poales</taxon>
        <taxon>Poaceae</taxon>
        <taxon>PACMAD clade</taxon>
        <taxon>Chloridoideae</taxon>
        <taxon>Cynodonteae</taxon>
        <taxon>Eleusininae</taxon>
        <taxon>Eleusine</taxon>
    </lineage>
</organism>
<comment type="caution">
    <text evidence="1">The sequence shown here is derived from an EMBL/GenBank/DDBJ whole genome shotgun (WGS) entry which is preliminary data.</text>
</comment>
<accession>A0AAV5CMS0</accession>
<dbReference type="EMBL" id="BQKI01000008">
    <property type="protein sequence ID" value="GJM99742.1"/>
    <property type="molecule type" value="Genomic_DNA"/>
</dbReference>
<keyword evidence="2" id="KW-1185">Reference proteome</keyword>
<reference evidence="1" key="1">
    <citation type="journal article" date="2018" name="DNA Res.">
        <title>Multiple hybrid de novo genome assembly of finger millet, an orphan allotetraploid crop.</title>
        <authorList>
            <person name="Hatakeyama M."/>
            <person name="Aluri S."/>
            <person name="Balachadran M.T."/>
            <person name="Sivarajan S.R."/>
            <person name="Patrignani A."/>
            <person name="Gruter S."/>
            <person name="Poveda L."/>
            <person name="Shimizu-Inatsugi R."/>
            <person name="Baeten J."/>
            <person name="Francoijs K.J."/>
            <person name="Nataraja K.N."/>
            <person name="Reddy Y.A.N."/>
            <person name="Phadnis S."/>
            <person name="Ravikumar R.L."/>
            <person name="Schlapbach R."/>
            <person name="Sreeman S.M."/>
            <person name="Shimizu K.K."/>
        </authorList>
    </citation>
    <scope>NUCLEOTIDE SEQUENCE</scope>
</reference>
<dbReference type="SUPFAM" id="SSF53756">
    <property type="entry name" value="UDP-Glycosyltransferase/glycogen phosphorylase"/>
    <property type="match status" value="1"/>
</dbReference>
<evidence type="ECO:0000313" key="2">
    <source>
        <dbReference type="Proteomes" id="UP001054889"/>
    </source>
</evidence>
<protein>
    <submittedName>
        <fullName evidence="1">Uncharacterized protein</fullName>
    </submittedName>
</protein>
<sequence length="102" mass="11745">MLCWPLYSEQMFNKVLMTDLGVGLEMDATGCIKAEEVEAKVRLVMEPDCLRRAVNSGHESPRTRKRQRRHWRRVACRKQRLLSSFSMSSSKSTAECVSCDFS</sequence>
<reference evidence="1" key="2">
    <citation type="submission" date="2021-12" db="EMBL/GenBank/DDBJ databases">
        <title>Resequencing data analysis of finger millet.</title>
        <authorList>
            <person name="Hatakeyama M."/>
            <person name="Aluri S."/>
            <person name="Balachadran M.T."/>
            <person name="Sivarajan S.R."/>
            <person name="Poveda L."/>
            <person name="Shimizu-Inatsugi R."/>
            <person name="Schlapbach R."/>
            <person name="Sreeman S.M."/>
            <person name="Shimizu K.K."/>
        </authorList>
    </citation>
    <scope>NUCLEOTIDE SEQUENCE</scope>
</reference>
<name>A0AAV5CMS0_ELECO</name>
<dbReference type="Gene3D" id="3.40.50.2000">
    <property type="entry name" value="Glycogen Phosphorylase B"/>
    <property type="match status" value="1"/>
</dbReference>
<dbReference type="Proteomes" id="UP001054889">
    <property type="component" value="Unassembled WGS sequence"/>
</dbReference>
<proteinExistence type="predicted"/>
<evidence type="ECO:0000313" key="1">
    <source>
        <dbReference type="EMBL" id="GJM99742.1"/>
    </source>
</evidence>
<dbReference type="AlphaFoldDB" id="A0AAV5CMS0"/>
<gene>
    <name evidence="1" type="primary">ga16871</name>
    <name evidence="1" type="ORF">PR202_ga16871</name>
</gene>